<dbReference type="Gene3D" id="3.10.180.10">
    <property type="entry name" value="2,3-Dihydroxybiphenyl 1,2-Dioxygenase, domain 1"/>
    <property type="match status" value="1"/>
</dbReference>
<name>A0A1N5ZNE3_9ACTN</name>
<evidence type="ECO:0000313" key="2">
    <source>
        <dbReference type="EMBL" id="SIN23313.1"/>
    </source>
</evidence>
<protein>
    <recommendedName>
        <fullName evidence="1">Glyoxalase-like domain-containing protein</fullName>
    </recommendedName>
</protein>
<organism evidence="2 3">
    <name type="scientific">Micromonospora cremea</name>
    <dbReference type="NCBI Taxonomy" id="709881"/>
    <lineage>
        <taxon>Bacteria</taxon>
        <taxon>Bacillati</taxon>
        <taxon>Actinomycetota</taxon>
        <taxon>Actinomycetes</taxon>
        <taxon>Micromonosporales</taxon>
        <taxon>Micromonosporaceae</taxon>
        <taxon>Micromonospora</taxon>
    </lineage>
</organism>
<evidence type="ECO:0000313" key="3">
    <source>
        <dbReference type="Proteomes" id="UP000185124"/>
    </source>
</evidence>
<gene>
    <name evidence="2" type="ORF">SAMN04489832_4223</name>
</gene>
<dbReference type="OrthoDB" id="3212826at2"/>
<dbReference type="EMBL" id="FSQT01000002">
    <property type="protein sequence ID" value="SIN23313.1"/>
    <property type="molecule type" value="Genomic_DNA"/>
</dbReference>
<dbReference type="RefSeq" id="WP_074314868.1">
    <property type="nucleotide sequence ID" value="NZ_FSQT01000002.1"/>
</dbReference>
<dbReference type="AlphaFoldDB" id="A0A1N5ZNE3"/>
<dbReference type="STRING" id="709881.SAMN04489832_4223"/>
<dbReference type="Proteomes" id="UP000185124">
    <property type="component" value="Unassembled WGS sequence"/>
</dbReference>
<proteinExistence type="predicted"/>
<dbReference type="SUPFAM" id="SSF54593">
    <property type="entry name" value="Glyoxalase/Bleomycin resistance protein/Dihydroxybiphenyl dioxygenase"/>
    <property type="match status" value="1"/>
</dbReference>
<dbReference type="PANTHER" id="PTHR35908">
    <property type="entry name" value="HYPOTHETICAL FUSION PROTEIN"/>
    <property type="match status" value="1"/>
</dbReference>
<sequence length="149" mass="16282">MALAWKLVVDCAEPIALARFWADALGYEIEDNSALIDQLVAAGRVGPEAYVEIDGRRAFRELAAIRHPEDPVQPVSGIGLGRRLLFQAVPEPKQVKNRLHIDLHAGPEARQATVQRLVGLGATVLREVAERGSVHTTMADPEGNEFDVQ</sequence>
<dbReference type="Pfam" id="PF18029">
    <property type="entry name" value="Glyoxalase_6"/>
    <property type="match status" value="1"/>
</dbReference>
<dbReference type="InterPro" id="IPR041581">
    <property type="entry name" value="Glyoxalase_6"/>
</dbReference>
<dbReference type="PANTHER" id="PTHR35908:SF1">
    <property type="entry name" value="CONSERVED PROTEIN"/>
    <property type="match status" value="1"/>
</dbReference>
<feature type="domain" description="Glyoxalase-like" evidence="1">
    <location>
        <begin position="7"/>
        <end position="148"/>
    </location>
</feature>
<accession>A0A1N5ZNE3</accession>
<keyword evidence="3" id="KW-1185">Reference proteome</keyword>
<evidence type="ECO:0000259" key="1">
    <source>
        <dbReference type="Pfam" id="PF18029"/>
    </source>
</evidence>
<dbReference type="InterPro" id="IPR029068">
    <property type="entry name" value="Glyas_Bleomycin-R_OHBP_Dase"/>
</dbReference>
<reference evidence="3" key="1">
    <citation type="submission" date="2016-12" db="EMBL/GenBank/DDBJ databases">
        <authorList>
            <person name="Varghese N."/>
            <person name="Submissions S."/>
        </authorList>
    </citation>
    <scope>NUCLEOTIDE SEQUENCE [LARGE SCALE GENOMIC DNA]</scope>
    <source>
        <strain evidence="3">DSM 45599</strain>
    </source>
</reference>